<dbReference type="GO" id="GO:0016491">
    <property type="term" value="F:oxidoreductase activity"/>
    <property type="evidence" value="ECO:0007669"/>
    <property type="project" value="UniProtKB-KW"/>
</dbReference>
<accession>A0A1C3HNX7</accession>
<keyword evidence="3" id="KW-0560">Oxidoreductase</keyword>
<evidence type="ECO:0000313" key="6">
    <source>
        <dbReference type="Proteomes" id="UP000190837"/>
    </source>
</evidence>
<dbReference type="FunFam" id="3.40.109.10:FF:000001">
    <property type="entry name" value="Nitroreductase family"/>
    <property type="match status" value="1"/>
</dbReference>
<evidence type="ECO:0000256" key="3">
    <source>
        <dbReference type="ARBA" id="ARBA00023002"/>
    </source>
</evidence>
<keyword evidence="2" id="KW-0963">Cytoplasm</keyword>
<dbReference type="AlphaFoldDB" id="A0A1C3HNX7"/>
<dbReference type="PANTHER" id="PTHR43035">
    <property type="entry name" value="FATTY ACID REPRESSION MUTANT PROTEIN 2-RELATED"/>
    <property type="match status" value="1"/>
</dbReference>
<evidence type="ECO:0000259" key="4">
    <source>
        <dbReference type="Pfam" id="PF00881"/>
    </source>
</evidence>
<evidence type="ECO:0000256" key="1">
    <source>
        <dbReference type="ARBA" id="ARBA00004496"/>
    </source>
</evidence>
<evidence type="ECO:0000313" key="5">
    <source>
        <dbReference type="EMBL" id="SAY70899.1"/>
    </source>
</evidence>
<comment type="subcellular location">
    <subcellularLocation>
        <location evidence="1">Cytoplasm</location>
    </subcellularLocation>
</comment>
<dbReference type="InterPro" id="IPR029479">
    <property type="entry name" value="Nitroreductase"/>
</dbReference>
<dbReference type="Pfam" id="PF00881">
    <property type="entry name" value="Nitroreductase"/>
    <property type="match status" value="1"/>
</dbReference>
<dbReference type="GO" id="GO:0034599">
    <property type="term" value="P:cellular response to oxidative stress"/>
    <property type="evidence" value="ECO:0007669"/>
    <property type="project" value="InterPro"/>
</dbReference>
<reference evidence="6" key="1">
    <citation type="submission" date="2016-04" db="EMBL/GenBank/DDBJ databases">
        <authorList>
            <person name="Tagini F."/>
        </authorList>
    </citation>
    <scope>NUCLEOTIDE SEQUENCE [LARGE SCALE GENOMIC DNA]</scope>
    <source>
        <strain evidence="6">CHUV0807</strain>
    </source>
</reference>
<dbReference type="SUPFAM" id="SSF55469">
    <property type="entry name" value="FMN-dependent nitroreductase-like"/>
    <property type="match status" value="1"/>
</dbReference>
<dbReference type="GO" id="GO:0005737">
    <property type="term" value="C:cytoplasm"/>
    <property type="evidence" value="ECO:0007669"/>
    <property type="project" value="UniProtKB-SubCell"/>
</dbReference>
<proteinExistence type="predicted"/>
<gene>
    <name evidence="5" type="ORF">CHUV0807_0617</name>
</gene>
<dbReference type="InterPro" id="IPR033877">
    <property type="entry name" value="Frm2/Hbn1"/>
</dbReference>
<sequence length="199" mass="21514">MNAIAQAIATRRSVYALNRELPLPPGEIVATIEHALRHAPSAFNSQSTRLLVLFGAEHEKLWDMTADALRAVVPAEAFAPTAEKIAGFRAAAGTVLFFEDRNVIKGLQERFPSYADTFPGSADQAGAMLQYALWTTFATQHIGANLQHYNPLIDSAVAQTWDIPANWHLRAQLVFGGIAAAPAEKALAPTAERLRVAGL</sequence>
<dbReference type="CDD" id="cd02140">
    <property type="entry name" value="Frm2-like"/>
    <property type="match status" value="1"/>
</dbReference>
<dbReference type="Proteomes" id="UP000190837">
    <property type="component" value="Unassembled WGS sequence"/>
</dbReference>
<dbReference type="EMBL" id="FKLO01000026">
    <property type="protein sequence ID" value="SAY70899.1"/>
    <property type="molecule type" value="Genomic_DNA"/>
</dbReference>
<dbReference type="PANTHER" id="PTHR43035:SF1">
    <property type="entry name" value="FATTY ACID REPRESSION MUTANT PROTEIN 2-RELATED"/>
    <property type="match status" value="1"/>
</dbReference>
<protein>
    <submittedName>
        <fullName evidence="5">Nitroreductase family protein</fullName>
    </submittedName>
</protein>
<dbReference type="InterPro" id="IPR000415">
    <property type="entry name" value="Nitroreductase-like"/>
</dbReference>
<feature type="domain" description="Nitroreductase" evidence="4">
    <location>
        <begin position="8"/>
        <end position="176"/>
    </location>
</feature>
<organism evidence="5 6">
    <name type="scientific">Cardiobacterium hominis</name>
    <dbReference type="NCBI Taxonomy" id="2718"/>
    <lineage>
        <taxon>Bacteria</taxon>
        <taxon>Pseudomonadati</taxon>
        <taxon>Pseudomonadota</taxon>
        <taxon>Gammaproteobacteria</taxon>
        <taxon>Cardiobacteriales</taxon>
        <taxon>Cardiobacteriaceae</taxon>
        <taxon>Cardiobacterium</taxon>
    </lineage>
</organism>
<evidence type="ECO:0000256" key="2">
    <source>
        <dbReference type="ARBA" id="ARBA00022490"/>
    </source>
</evidence>
<name>A0A1C3HNX7_9GAMM</name>
<dbReference type="Gene3D" id="3.40.109.10">
    <property type="entry name" value="NADH Oxidase"/>
    <property type="match status" value="1"/>
</dbReference>
<dbReference type="RefSeq" id="WP_079539620.1">
    <property type="nucleotide sequence ID" value="NZ_FKLO01000026.1"/>
</dbReference>